<dbReference type="Proteomes" id="UP001357485">
    <property type="component" value="Unassembled WGS sequence"/>
</dbReference>
<gene>
    <name evidence="1" type="ORF">LTR16_000908</name>
</gene>
<organism evidence="1 2">
    <name type="scientific">Cryomyces antarcticus</name>
    <dbReference type="NCBI Taxonomy" id="329879"/>
    <lineage>
        <taxon>Eukaryota</taxon>
        <taxon>Fungi</taxon>
        <taxon>Dikarya</taxon>
        <taxon>Ascomycota</taxon>
        <taxon>Pezizomycotina</taxon>
        <taxon>Dothideomycetes</taxon>
        <taxon>Dothideomycetes incertae sedis</taxon>
        <taxon>Cryomyces</taxon>
    </lineage>
</organism>
<keyword evidence="2" id="KW-1185">Reference proteome</keyword>
<sequence>MTTETPFYFAARVLHPSLTQAYFQDKWRKYPEWQKRAKMQMGKIYKEYVADAHMEEEADVRKKTQSVARSNDHLTTHKNFLQAHLQVDEQYSSHGRSNKRRKIESELNKYIDDGLVDLDTIGDDPLSWWLE</sequence>
<reference evidence="1 2" key="1">
    <citation type="submission" date="2023-08" db="EMBL/GenBank/DDBJ databases">
        <title>Black Yeasts Isolated from many extreme environments.</title>
        <authorList>
            <person name="Coleine C."/>
            <person name="Stajich J.E."/>
            <person name="Selbmann L."/>
        </authorList>
    </citation>
    <scope>NUCLEOTIDE SEQUENCE [LARGE SCALE GENOMIC DNA]</scope>
    <source>
        <strain evidence="1 2">CCFEE 536</strain>
    </source>
</reference>
<comment type="caution">
    <text evidence="1">The sequence shown here is derived from an EMBL/GenBank/DDBJ whole genome shotgun (WGS) entry which is preliminary data.</text>
</comment>
<dbReference type="EMBL" id="JAVRRA010000035">
    <property type="protein sequence ID" value="KAK5295684.1"/>
    <property type="molecule type" value="Genomic_DNA"/>
</dbReference>
<evidence type="ECO:0000313" key="2">
    <source>
        <dbReference type="Proteomes" id="UP001357485"/>
    </source>
</evidence>
<accession>A0ABR0M906</accession>
<name>A0ABR0M906_9PEZI</name>
<evidence type="ECO:0000313" key="1">
    <source>
        <dbReference type="EMBL" id="KAK5295684.1"/>
    </source>
</evidence>
<protein>
    <submittedName>
        <fullName evidence="1">Uncharacterized protein</fullName>
    </submittedName>
</protein>
<proteinExistence type="predicted"/>